<dbReference type="EMBL" id="CM023489">
    <property type="protein sequence ID" value="KAH6922926.1"/>
    <property type="molecule type" value="Genomic_DNA"/>
</dbReference>
<sequence>MLTGAWWSVTSTTIQNCWKKAGLMSTDGEQQSDEPAAEGSCSELWSEVTEQLDVDPSATFDDYVECDAATWTSAELTTDDILQSVQGTEAQDEDCSDDTGDDITVAPEDRDESVSATDALDYLRKLCIFVEKSGRATEAVHKNADGLESFVMQSLCCCTRQKTITDYFK</sequence>
<comment type="caution">
    <text evidence="1">The sequence shown here is derived from an EMBL/GenBank/DDBJ whole genome shotgun (WGS) entry which is preliminary data.</text>
</comment>
<accession>A0ACB7RMM2</accession>
<evidence type="ECO:0000313" key="2">
    <source>
        <dbReference type="Proteomes" id="UP000821845"/>
    </source>
</evidence>
<protein>
    <submittedName>
        <fullName evidence="1">Uncharacterized protein</fullName>
    </submittedName>
</protein>
<keyword evidence="2" id="KW-1185">Reference proteome</keyword>
<evidence type="ECO:0000313" key="1">
    <source>
        <dbReference type="EMBL" id="KAH6922926.1"/>
    </source>
</evidence>
<organism evidence="1 2">
    <name type="scientific">Hyalomma asiaticum</name>
    <name type="common">Tick</name>
    <dbReference type="NCBI Taxonomy" id="266040"/>
    <lineage>
        <taxon>Eukaryota</taxon>
        <taxon>Metazoa</taxon>
        <taxon>Ecdysozoa</taxon>
        <taxon>Arthropoda</taxon>
        <taxon>Chelicerata</taxon>
        <taxon>Arachnida</taxon>
        <taxon>Acari</taxon>
        <taxon>Parasitiformes</taxon>
        <taxon>Ixodida</taxon>
        <taxon>Ixodoidea</taxon>
        <taxon>Ixodidae</taxon>
        <taxon>Hyalomminae</taxon>
        <taxon>Hyalomma</taxon>
    </lineage>
</organism>
<name>A0ACB7RMM2_HYAAI</name>
<proteinExistence type="predicted"/>
<dbReference type="Proteomes" id="UP000821845">
    <property type="component" value="Chromosome 9"/>
</dbReference>
<gene>
    <name evidence="1" type="ORF">HPB50_020265</name>
</gene>
<reference evidence="1" key="1">
    <citation type="submission" date="2020-05" db="EMBL/GenBank/DDBJ databases">
        <title>Large-scale comparative analyses of tick genomes elucidate their genetic diversity and vector capacities.</title>
        <authorList>
            <person name="Jia N."/>
            <person name="Wang J."/>
            <person name="Shi W."/>
            <person name="Du L."/>
            <person name="Sun Y."/>
            <person name="Zhan W."/>
            <person name="Jiang J."/>
            <person name="Wang Q."/>
            <person name="Zhang B."/>
            <person name="Ji P."/>
            <person name="Sakyi L.B."/>
            <person name="Cui X."/>
            <person name="Yuan T."/>
            <person name="Jiang B."/>
            <person name="Yang W."/>
            <person name="Lam T.T.-Y."/>
            <person name="Chang Q."/>
            <person name="Ding S."/>
            <person name="Wang X."/>
            <person name="Zhu J."/>
            <person name="Ruan X."/>
            <person name="Zhao L."/>
            <person name="Wei J."/>
            <person name="Que T."/>
            <person name="Du C."/>
            <person name="Cheng J."/>
            <person name="Dai P."/>
            <person name="Han X."/>
            <person name="Huang E."/>
            <person name="Gao Y."/>
            <person name="Liu J."/>
            <person name="Shao H."/>
            <person name="Ye R."/>
            <person name="Li L."/>
            <person name="Wei W."/>
            <person name="Wang X."/>
            <person name="Wang C."/>
            <person name="Yang T."/>
            <person name="Huo Q."/>
            <person name="Li W."/>
            <person name="Guo W."/>
            <person name="Chen H."/>
            <person name="Zhou L."/>
            <person name="Ni X."/>
            <person name="Tian J."/>
            <person name="Zhou Y."/>
            <person name="Sheng Y."/>
            <person name="Liu T."/>
            <person name="Pan Y."/>
            <person name="Xia L."/>
            <person name="Li J."/>
            <person name="Zhao F."/>
            <person name="Cao W."/>
        </authorList>
    </citation>
    <scope>NUCLEOTIDE SEQUENCE</scope>
    <source>
        <strain evidence="1">Hyas-2018</strain>
    </source>
</reference>